<organism evidence="2 3">
    <name type="scientific">[Clostridium] ultunense Esp</name>
    <dbReference type="NCBI Taxonomy" id="1288971"/>
    <lineage>
        <taxon>Bacteria</taxon>
        <taxon>Bacillati</taxon>
        <taxon>Bacillota</taxon>
        <taxon>Tissierellia</taxon>
        <taxon>Tissierellales</taxon>
        <taxon>Tepidimicrobiaceae</taxon>
        <taxon>Schnuerera</taxon>
    </lineage>
</organism>
<dbReference type="RefSeq" id="WP_109840708.1">
    <property type="nucleotide sequence ID" value="NZ_LT669839.1"/>
</dbReference>
<sequence length="491" mass="56877">MHILSVNHNELDFKTIEEEIYKTVCKVACGIMKDILEKIDLMLLAKRDTEKYRNKGFRRTCIHTIMGEVEYERRIYQTEDNDGKSMHVYLLDQYLKKETIGHVSSNLAEKIVENVLEQSYRKSAKNIESMCHSSLSHTAVWNVVQELGERLEERETRLIDQYNKGNVNGKREVDVLFQEADGVWINMQGLDRPKSGKSKKKEMKMAKFYEGWEKRGNQKNAYLTHNRTIIASFDNARDFKKLSDATIAENYNVDEIKYRIINGDGDPWIKRGIGEEGVHYQLDPFHRARAVVRAVPKKAQVKKLNNMFDKGKIDEAMEYLKELMIEYVEDEKVRERLHKLYNYLANNYNGLIPYRLRNISLPKPPEGVVYRNMGTMESSVCDVIKLRMKGRKMSWTKSGANSLGKLLALRASGNLYETLDSLFDDTITDDKLVEVVEQVVQLSAAEVNKKPKDSGIYPIKKAPMPFEGQPMTFGRKAIRDLTKNRVELILR</sequence>
<evidence type="ECO:0000256" key="1">
    <source>
        <dbReference type="ARBA" id="ARBA00006539"/>
    </source>
</evidence>
<name>A0A1M4PRU2_9FIRM</name>
<reference evidence="2 3" key="1">
    <citation type="submission" date="2016-11" db="EMBL/GenBank/DDBJ databases">
        <authorList>
            <person name="Manzoor S."/>
        </authorList>
    </citation>
    <scope>NUCLEOTIDE SEQUENCE [LARGE SCALE GENOMIC DNA]</scope>
    <source>
        <strain evidence="2">Clostridium ultunense strain Esp</strain>
    </source>
</reference>
<evidence type="ECO:0008006" key="4">
    <source>
        <dbReference type="Google" id="ProtNLM"/>
    </source>
</evidence>
<accession>A0A1M4PRU2</accession>
<gene>
    <name evidence="2" type="ORF">CUESP1_2904</name>
</gene>
<evidence type="ECO:0000313" key="3">
    <source>
        <dbReference type="Proteomes" id="UP000245423"/>
    </source>
</evidence>
<dbReference type="Proteomes" id="UP000245423">
    <property type="component" value="Chromosome 1"/>
</dbReference>
<dbReference type="Pfam" id="PF06782">
    <property type="entry name" value="UPF0236"/>
    <property type="match status" value="1"/>
</dbReference>
<protein>
    <recommendedName>
        <fullName evidence="4">ISLre2 family transposase</fullName>
    </recommendedName>
</protein>
<dbReference type="EMBL" id="LT669839">
    <property type="protein sequence ID" value="SHD78233.1"/>
    <property type="molecule type" value="Genomic_DNA"/>
</dbReference>
<dbReference type="InterPro" id="IPR009620">
    <property type="entry name" value="UPF0236"/>
</dbReference>
<keyword evidence="3" id="KW-1185">Reference proteome</keyword>
<comment type="similarity">
    <text evidence="1">Belongs to the UPF0236 family.</text>
</comment>
<dbReference type="OrthoDB" id="2162583at2"/>
<proteinExistence type="inferred from homology"/>
<evidence type="ECO:0000313" key="2">
    <source>
        <dbReference type="EMBL" id="SHD78233.1"/>
    </source>
</evidence>
<dbReference type="NCBIfam" id="NF033529">
    <property type="entry name" value="transpos_ISLre2"/>
    <property type="match status" value="1"/>
</dbReference>
<dbReference type="AlphaFoldDB" id="A0A1M4PRU2"/>